<evidence type="ECO:0000313" key="2">
    <source>
        <dbReference type="EMBL" id="CAK0801305.1"/>
    </source>
</evidence>
<evidence type="ECO:0000313" key="3">
    <source>
        <dbReference type="Proteomes" id="UP001189429"/>
    </source>
</evidence>
<gene>
    <name evidence="2" type="ORF">PCOR1329_LOCUS9215</name>
</gene>
<reference evidence="2" key="1">
    <citation type="submission" date="2023-10" db="EMBL/GenBank/DDBJ databases">
        <authorList>
            <person name="Chen Y."/>
            <person name="Shah S."/>
            <person name="Dougan E. K."/>
            <person name="Thang M."/>
            <person name="Chan C."/>
        </authorList>
    </citation>
    <scope>NUCLEOTIDE SEQUENCE [LARGE SCALE GENOMIC DNA]</scope>
</reference>
<comment type="caution">
    <text evidence="2">The sequence shown here is derived from an EMBL/GenBank/DDBJ whole genome shotgun (WGS) entry which is preliminary data.</text>
</comment>
<accession>A0ABN9Q6C4</accession>
<name>A0ABN9Q6C4_9DINO</name>
<keyword evidence="3" id="KW-1185">Reference proteome</keyword>
<organism evidence="2 3">
    <name type="scientific">Prorocentrum cordatum</name>
    <dbReference type="NCBI Taxonomy" id="2364126"/>
    <lineage>
        <taxon>Eukaryota</taxon>
        <taxon>Sar</taxon>
        <taxon>Alveolata</taxon>
        <taxon>Dinophyceae</taxon>
        <taxon>Prorocentrales</taxon>
        <taxon>Prorocentraceae</taxon>
        <taxon>Prorocentrum</taxon>
    </lineage>
</organism>
<proteinExistence type="predicted"/>
<evidence type="ECO:0000256" key="1">
    <source>
        <dbReference type="SAM" id="MobiDB-lite"/>
    </source>
</evidence>
<protein>
    <submittedName>
        <fullName evidence="2">Uncharacterized protein</fullName>
    </submittedName>
</protein>
<dbReference type="EMBL" id="CAUYUJ010002558">
    <property type="protein sequence ID" value="CAK0801305.1"/>
    <property type="molecule type" value="Genomic_DNA"/>
</dbReference>
<feature type="compositionally biased region" description="Pro residues" evidence="1">
    <location>
        <begin position="91"/>
        <end position="103"/>
    </location>
</feature>
<sequence length="196" mass="20656">MVVLGSLPRMFGPCGRGYSTMNNHGPIRLVGKFVSVAAWLSLAFLPSPHSPPLPRVGGPSFGHVRWTASRRCRPARSTSQLSSLGSGPPWSGGPPWPERPPGAPRTAPGLAAATSLLPEELLRGAPRTEPLAKPPPRPESAGKPVSPVALEPRSSAKPISPAAREPRSVGSPEAALADDLRQLEEWAAKLRESARS</sequence>
<feature type="compositionally biased region" description="Low complexity" evidence="1">
    <location>
        <begin position="79"/>
        <end position="89"/>
    </location>
</feature>
<dbReference type="Proteomes" id="UP001189429">
    <property type="component" value="Unassembled WGS sequence"/>
</dbReference>
<feature type="region of interest" description="Disordered" evidence="1">
    <location>
        <begin position="71"/>
        <end position="109"/>
    </location>
</feature>
<feature type="region of interest" description="Disordered" evidence="1">
    <location>
        <begin position="121"/>
        <end position="176"/>
    </location>
</feature>